<reference evidence="3 4" key="2">
    <citation type="journal article" date="2013" name="IMA Fungus">
        <title>IMA Genome-F 1: Ceratocystis fimbriata: Draft nuclear genome sequence for the plant pathogen, Ceratocystis fimbriata.</title>
        <authorList>
            <person name="Wilken P.M."/>
            <person name="Steenkamp E.T."/>
            <person name="Wingfield M.J."/>
            <person name="de Beer Z.W."/>
            <person name="Wingfield B.D."/>
        </authorList>
    </citation>
    <scope>NUCLEOTIDE SEQUENCE [LARGE SCALE GENOMIC DNA]</scope>
    <source>
        <strain evidence="3 4">CBS 114723</strain>
    </source>
</reference>
<feature type="compositionally biased region" description="Low complexity" evidence="1">
    <location>
        <begin position="39"/>
        <end position="53"/>
    </location>
</feature>
<evidence type="ECO:0000313" key="3">
    <source>
        <dbReference type="EMBL" id="PHH49371.1"/>
    </source>
</evidence>
<evidence type="ECO:0008006" key="5">
    <source>
        <dbReference type="Google" id="ProtNLM"/>
    </source>
</evidence>
<keyword evidence="4" id="KW-1185">Reference proteome</keyword>
<gene>
    <name evidence="3" type="ORF">CFIMG_007806RA00001</name>
</gene>
<dbReference type="AlphaFoldDB" id="A0A2C5WUP6"/>
<proteinExistence type="predicted"/>
<feature type="compositionally biased region" description="Polar residues" evidence="1">
    <location>
        <begin position="29"/>
        <end position="38"/>
    </location>
</feature>
<keyword evidence="2" id="KW-0472">Membrane</keyword>
<protein>
    <recommendedName>
        <fullName evidence="5">Mid2 domain-containing protein</fullName>
    </recommendedName>
</protein>
<feature type="compositionally biased region" description="Basic and acidic residues" evidence="1">
    <location>
        <begin position="277"/>
        <end position="293"/>
    </location>
</feature>
<comment type="caution">
    <text evidence="3">The sequence shown here is derived from an EMBL/GenBank/DDBJ whole genome shotgun (WGS) entry which is preliminary data.</text>
</comment>
<keyword evidence="2" id="KW-0812">Transmembrane</keyword>
<feature type="compositionally biased region" description="Basic and acidic residues" evidence="1">
    <location>
        <begin position="11"/>
        <end position="28"/>
    </location>
</feature>
<evidence type="ECO:0000313" key="4">
    <source>
        <dbReference type="Proteomes" id="UP000222788"/>
    </source>
</evidence>
<organism evidence="3 4">
    <name type="scientific">Ceratocystis fimbriata CBS 114723</name>
    <dbReference type="NCBI Taxonomy" id="1035309"/>
    <lineage>
        <taxon>Eukaryota</taxon>
        <taxon>Fungi</taxon>
        <taxon>Dikarya</taxon>
        <taxon>Ascomycota</taxon>
        <taxon>Pezizomycotina</taxon>
        <taxon>Sordariomycetes</taxon>
        <taxon>Hypocreomycetidae</taxon>
        <taxon>Microascales</taxon>
        <taxon>Ceratocystidaceae</taxon>
        <taxon>Ceratocystis</taxon>
    </lineage>
</organism>
<sequence>MSLLVSVNKMVVRDDNKTDPNYENKDNAGETTSSKLPGSTTTSQAQSTPTLSPAFLPGKLTTDSGVTNNAEEPKNPEESSSSTTTTSAPVQTPTGSDPLPLKVDASSTSSSSSSTPLSTPTVAPAGQPPADKPPTTGIPAAYSAVPTPNAKSTPLSDSIYNNIIASASTLSTVTRSSSTPVAYQIPTNYPSAPLALAATTPLSTPTIAPTSSSPSNNTMKVAVPVAAGVGSFVVLGGLGLAMSMRYRRGKWPFKNNEAFVEMRDDVRDDDDKIDVEKRQRAKWDPSRSHDRISRFIQRGR</sequence>
<feature type="region of interest" description="Disordered" evidence="1">
    <location>
        <begin position="277"/>
        <end position="300"/>
    </location>
</feature>
<evidence type="ECO:0000256" key="2">
    <source>
        <dbReference type="SAM" id="Phobius"/>
    </source>
</evidence>
<feature type="transmembrane region" description="Helical" evidence="2">
    <location>
        <begin position="221"/>
        <end position="241"/>
    </location>
</feature>
<evidence type="ECO:0000256" key="1">
    <source>
        <dbReference type="SAM" id="MobiDB-lite"/>
    </source>
</evidence>
<feature type="compositionally biased region" description="Low complexity" evidence="1">
    <location>
        <begin position="106"/>
        <end position="121"/>
    </location>
</feature>
<feature type="compositionally biased region" description="Polar residues" evidence="1">
    <location>
        <begin position="61"/>
        <end position="70"/>
    </location>
</feature>
<name>A0A2C5WUP6_9PEZI</name>
<reference evidence="3 4" key="1">
    <citation type="journal article" date="2013" name="Fungal Biol.">
        <title>Analysis of microsatellite markers in the genome of the plant pathogen Ceratocystis fimbriata.</title>
        <authorList>
            <person name="Simpson M.C."/>
            <person name="Wilken P.M."/>
            <person name="Coetzee M.P."/>
            <person name="Wingfield M.J."/>
            <person name="Wingfield B.D."/>
        </authorList>
    </citation>
    <scope>NUCLEOTIDE SEQUENCE [LARGE SCALE GENOMIC DNA]</scope>
    <source>
        <strain evidence="3 4">CBS 114723</strain>
    </source>
</reference>
<dbReference type="EMBL" id="APWK03000212">
    <property type="protein sequence ID" value="PHH49371.1"/>
    <property type="molecule type" value="Genomic_DNA"/>
</dbReference>
<dbReference type="Proteomes" id="UP000222788">
    <property type="component" value="Unassembled WGS sequence"/>
</dbReference>
<keyword evidence="2" id="KW-1133">Transmembrane helix</keyword>
<feature type="region of interest" description="Disordered" evidence="1">
    <location>
        <begin position="1"/>
        <end position="151"/>
    </location>
</feature>
<accession>A0A2C5WUP6</accession>